<dbReference type="Proteomes" id="UP000242188">
    <property type="component" value="Unassembled WGS sequence"/>
</dbReference>
<comment type="caution">
    <text evidence="3">The sequence shown here is derived from an EMBL/GenBank/DDBJ whole genome shotgun (WGS) entry which is preliminary data.</text>
</comment>
<keyword evidence="1" id="KW-1133">Transmembrane helix</keyword>
<feature type="chain" id="PRO_5012962154" evidence="2">
    <location>
        <begin position="26"/>
        <end position="77"/>
    </location>
</feature>
<keyword evidence="2" id="KW-0732">Signal</keyword>
<proteinExistence type="predicted"/>
<evidence type="ECO:0000256" key="2">
    <source>
        <dbReference type="SAM" id="SignalP"/>
    </source>
</evidence>
<keyword evidence="1" id="KW-0472">Membrane</keyword>
<dbReference type="EMBL" id="NEDP02005080">
    <property type="protein sequence ID" value="OWF43512.1"/>
    <property type="molecule type" value="Genomic_DNA"/>
</dbReference>
<dbReference type="AlphaFoldDB" id="A0A210Q460"/>
<feature type="transmembrane region" description="Helical" evidence="1">
    <location>
        <begin position="41"/>
        <end position="68"/>
    </location>
</feature>
<accession>A0A210Q460</accession>
<gene>
    <name evidence="3" type="ORF">KP79_PYT23143</name>
</gene>
<keyword evidence="1" id="KW-0812">Transmembrane</keyword>
<keyword evidence="4" id="KW-1185">Reference proteome</keyword>
<reference evidence="3 4" key="1">
    <citation type="journal article" date="2017" name="Nat. Ecol. Evol.">
        <title>Scallop genome provides insights into evolution of bilaterian karyotype and development.</title>
        <authorList>
            <person name="Wang S."/>
            <person name="Zhang J."/>
            <person name="Jiao W."/>
            <person name="Li J."/>
            <person name="Xun X."/>
            <person name="Sun Y."/>
            <person name="Guo X."/>
            <person name="Huan P."/>
            <person name="Dong B."/>
            <person name="Zhang L."/>
            <person name="Hu X."/>
            <person name="Sun X."/>
            <person name="Wang J."/>
            <person name="Zhao C."/>
            <person name="Wang Y."/>
            <person name="Wang D."/>
            <person name="Huang X."/>
            <person name="Wang R."/>
            <person name="Lv J."/>
            <person name="Li Y."/>
            <person name="Zhang Z."/>
            <person name="Liu B."/>
            <person name="Lu W."/>
            <person name="Hui Y."/>
            <person name="Liang J."/>
            <person name="Zhou Z."/>
            <person name="Hou R."/>
            <person name="Li X."/>
            <person name="Liu Y."/>
            <person name="Li H."/>
            <person name="Ning X."/>
            <person name="Lin Y."/>
            <person name="Zhao L."/>
            <person name="Xing Q."/>
            <person name="Dou J."/>
            <person name="Li Y."/>
            <person name="Mao J."/>
            <person name="Guo H."/>
            <person name="Dou H."/>
            <person name="Li T."/>
            <person name="Mu C."/>
            <person name="Jiang W."/>
            <person name="Fu Q."/>
            <person name="Fu X."/>
            <person name="Miao Y."/>
            <person name="Liu J."/>
            <person name="Yu Q."/>
            <person name="Li R."/>
            <person name="Liao H."/>
            <person name="Li X."/>
            <person name="Kong Y."/>
            <person name="Jiang Z."/>
            <person name="Chourrout D."/>
            <person name="Li R."/>
            <person name="Bao Z."/>
        </authorList>
    </citation>
    <scope>NUCLEOTIDE SEQUENCE [LARGE SCALE GENOMIC DNA]</scope>
    <source>
        <strain evidence="3 4">PY_sf001</strain>
    </source>
</reference>
<name>A0A210Q460_MIZYE</name>
<feature type="signal peptide" evidence="2">
    <location>
        <begin position="1"/>
        <end position="25"/>
    </location>
</feature>
<evidence type="ECO:0000313" key="4">
    <source>
        <dbReference type="Proteomes" id="UP000242188"/>
    </source>
</evidence>
<evidence type="ECO:0000313" key="3">
    <source>
        <dbReference type="EMBL" id="OWF43512.1"/>
    </source>
</evidence>
<organism evidence="3 4">
    <name type="scientific">Mizuhopecten yessoensis</name>
    <name type="common">Japanese scallop</name>
    <name type="synonym">Patinopecten yessoensis</name>
    <dbReference type="NCBI Taxonomy" id="6573"/>
    <lineage>
        <taxon>Eukaryota</taxon>
        <taxon>Metazoa</taxon>
        <taxon>Spiralia</taxon>
        <taxon>Lophotrochozoa</taxon>
        <taxon>Mollusca</taxon>
        <taxon>Bivalvia</taxon>
        <taxon>Autobranchia</taxon>
        <taxon>Pteriomorphia</taxon>
        <taxon>Pectinida</taxon>
        <taxon>Pectinoidea</taxon>
        <taxon>Pectinidae</taxon>
        <taxon>Mizuhopecten</taxon>
    </lineage>
</organism>
<evidence type="ECO:0000256" key="1">
    <source>
        <dbReference type="SAM" id="Phobius"/>
    </source>
</evidence>
<sequence>MTSRLSRQWLIQSAFFLFIAALSSAQSAVSPTVSTEPDSSIIAIIVLTSVLVGVGGLLCIGGVCFCCYKKCSDGCYV</sequence>
<protein>
    <submittedName>
        <fullName evidence="3">Uncharacterized protein</fullName>
    </submittedName>
</protein>